<dbReference type="InterPro" id="IPR036061">
    <property type="entry name" value="CheW-like_dom_sf"/>
</dbReference>
<accession>W4LSC4</accession>
<dbReference type="EMBL" id="AZHW01000297">
    <property type="protein sequence ID" value="ETX00863.1"/>
    <property type="molecule type" value="Genomic_DNA"/>
</dbReference>
<evidence type="ECO:0000259" key="1">
    <source>
        <dbReference type="Pfam" id="PF01584"/>
    </source>
</evidence>
<protein>
    <recommendedName>
        <fullName evidence="1">CheW-like domain-containing protein</fullName>
    </recommendedName>
</protein>
<dbReference type="GO" id="GO:0007165">
    <property type="term" value="P:signal transduction"/>
    <property type="evidence" value="ECO:0007669"/>
    <property type="project" value="InterPro"/>
</dbReference>
<feature type="domain" description="CheW-like" evidence="1">
    <location>
        <begin position="9"/>
        <end position="144"/>
    </location>
</feature>
<dbReference type="GO" id="GO:0006935">
    <property type="term" value="P:chemotaxis"/>
    <property type="evidence" value="ECO:0007669"/>
    <property type="project" value="InterPro"/>
</dbReference>
<organism evidence="2 3">
    <name type="scientific">Entotheonella factor</name>
    <dbReference type="NCBI Taxonomy" id="1429438"/>
    <lineage>
        <taxon>Bacteria</taxon>
        <taxon>Pseudomonadati</taxon>
        <taxon>Nitrospinota/Tectimicrobiota group</taxon>
        <taxon>Candidatus Tectimicrobiota</taxon>
        <taxon>Candidatus Entotheonellia</taxon>
        <taxon>Candidatus Entotheonellales</taxon>
        <taxon>Candidatus Entotheonellaceae</taxon>
        <taxon>Candidatus Entotheonella</taxon>
    </lineage>
</organism>
<reference evidence="2 3" key="1">
    <citation type="journal article" date="2014" name="Nature">
        <title>An environmental bacterial taxon with a large and distinct metabolic repertoire.</title>
        <authorList>
            <person name="Wilson M.C."/>
            <person name="Mori T."/>
            <person name="Ruckert C."/>
            <person name="Uria A.R."/>
            <person name="Helf M.J."/>
            <person name="Takada K."/>
            <person name="Gernert C."/>
            <person name="Steffens U.A."/>
            <person name="Heycke N."/>
            <person name="Schmitt S."/>
            <person name="Rinke C."/>
            <person name="Helfrich E.J."/>
            <person name="Brachmann A.O."/>
            <person name="Gurgui C."/>
            <person name="Wakimoto T."/>
            <person name="Kracht M."/>
            <person name="Crusemann M."/>
            <person name="Hentschel U."/>
            <person name="Abe I."/>
            <person name="Matsunaga S."/>
            <person name="Kalinowski J."/>
            <person name="Takeyama H."/>
            <person name="Piel J."/>
        </authorList>
    </citation>
    <scope>NUCLEOTIDE SEQUENCE [LARGE SCALE GENOMIC DNA]</scope>
    <source>
        <strain evidence="3">TSY1</strain>
    </source>
</reference>
<gene>
    <name evidence="2" type="ORF">ETSY1_09635</name>
</gene>
<sequence length="339" mass="38052">MTTSHSAWLLVPYGVQPFAVAAHEVIEYLNRIVPQDVPTTPEYCSSVLFWRDHIVPLMDFGACTGHPLVQEERHAAILAYQLEPATPLHYVAIALQEPPTRIWVSDDMACDLPEAHAMLWQRLAKSCFTNNGVATPIVSLEQLCSAAFRSDLENLENIFADYRSNPHVPPAPPKSEAQMLKYAGVDDTHVSQHDHLSVDGIQAPLTSGRYTQSIPLIRELNDLNNEFLSDLQDEDFEDLIAEDDFDDLDELDDLDDLDDLDEELDHLDTSLDLLDDDLDDLDLVDLVDDGEDLDNIDLDDWELEDDLHDVGELDDALAELEDFDEELAIGVDVDSEDSD</sequence>
<dbReference type="SUPFAM" id="SSF50341">
    <property type="entry name" value="CheW-like"/>
    <property type="match status" value="1"/>
</dbReference>
<name>W4LSC4_ENTF1</name>
<dbReference type="Pfam" id="PF01584">
    <property type="entry name" value="CheW"/>
    <property type="match status" value="1"/>
</dbReference>
<dbReference type="AlphaFoldDB" id="W4LSC4"/>
<evidence type="ECO:0000313" key="2">
    <source>
        <dbReference type="EMBL" id="ETX00863.1"/>
    </source>
</evidence>
<dbReference type="Proteomes" id="UP000019141">
    <property type="component" value="Unassembled WGS sequence"/>
</dbReference>
<evidence type="ECO:0000313" key="3">
    <source>
        <dbReference type="Proteomes" id="UP000019141"/>
    </source>
</evidence>
<proteinExistence type="predicted"/>
<keyword evidence="3" id="KW-1185">Reference proteome</keyword>
<comment type="caution">
    <text evidence="2">The sequence shown here is derived from an EMBL/GenBank/DDBJ whole genome shotgun (WGS) entry which is preliminary data.</text>
</comment>
<dbReference type="HOGENOM" id="CLU_818065_0_0_7"/>
<dbReference type="InterPro" id="IPR002545">
    <property type="entry name" value="CheW-lke_dom"/>
</dbReference>